<keyword evidence="1" id="KW-1133">Transmembrane helix</keyword>
<name>A0A4R3L5E4_9BACL</name>
<protein>
    <submittedName>
        <fullName evidence="2">Uncharacterized protein</fullName>
    </submittedName>
</protein>
<comment type="caution">
    <text evidence="2">The sequence shown here is derived from an EMBL/GenBank/DDBJ whole genome shotgun (WGS) entry which is preliminary data.</text>
</comment>
<dbReference type="Proteomes" id="UP000294937">
    <property type="component" value="Unassembled WGS sequence"/>
</dbReference>
<keyword evidence="1" id="KW-0472">Membrane</keyword>
<keyword evidence="1" id="KW-0812">Transmembrane</keyword>
<reference evidence="2 3" key="1">
    <citation type="submission" date="2019-03" db="EMBL/GenBank/DDBJ databases">
        <title>Genomic Encyclopedia of Type Strains, Phase IV (KMG-IV): sequencing the most valuable type-strain genomes for metagenomic binning, comparative biology and taxonomic classification.</title>
        <authorList>
            <person name="Goeker M."/>
        </authorList>
    </citation>
    <scope>NUCLEOTIDE SEQUENCE [LARGE SCALE GENOMIC DNA]</scope>
    <source>
        <strain evidence="2 3">DSM 45707</strain>
    </source>
</reference>
<evidence type="ECO:0000313" key="3">
    <source>
        <dbReference type="Proteomes" id="UP000294937"/>
    </source>
</evidence>
<accession>A0A4R3L5E4</accession>
<evidence type="ECO:0000313" key="2">
    <source>
        <dbReference type="EMBL" id="TCS94859.1"/>
    </source>
</evidence>
<evidence type="ECO:0000256" key="1">
    <source>
        <dbReference type="SAM" id="Phobius"/>
    </source>
</evidence>
<sequence>MKEIFIKLKTPLLMLLVCIVSVSGTVIYMKSTEDTKKSEEVGHVNNVQNQNVGMNEHIVSQNDSTLEGNKGYWTLSKGTKDRCPNRLDFIDDRTLTVYVKGTGEADTILTGILKKTDVENKYIFNNSKEDFDIEFKKLDPDLLSIDDCEFSRE</sequence>
<gene>
    <name evidence="2" type="ORF">EDD58_103282</name>
</gene>
<proteinExistence type="predicted"/>
<organism evidence="2 3">
    <name type="scientific">Hazenella coriacea</name>
    <dbReference type="NCBI Taxonomy" id="1179467"/>
    <lineage>
        <taxon>Bacteria</taxon>
        <taxon>Bacillati</taxon>
        <taxon>Bacillota</taxon>
        <taxon>Bacilli</taxon>
        <taxon>Bacillales</taxon>
        <taxon>Thermoactinomycetaceae</taxon>
        <taxon>Hazenella</taxon>
    </lineage>
</organism>
<feature type="transmembrane region" description="Helical" evidence="1">
    <location>
        <begin position="12"/>
        <end position="29"/>
    </location>
</feature>
<keyword evidence="3" id="KW-1185">Reference proteome</keyword>
<dbReference type="RefSeq" id="WP_207903273.1">
    <property type="nucleotide sequence ID" value="NZ_SMAG01000003.1"/>
</dbReference>
<dbReference type="EMBL" id="SMAG01000003">
    <property type="protein sequence ID" value="TCS94859.1"/>
    <property type="molecule type" value="Genomic_DNA"/>
</dbReference>
<dbReference type="AlphaFoldDB" id="A0A4R3L5E4"/>